<evidence type="ECO:0000313" key="11">
    <source>
        <dbReference type="EMBL" id="MBC5733848.1"/>
    </source>
</evidence>
<feature type="transmembrane region" description="Helical" evidence="9">
    <location>
        <begin position="26"/>
        <end position="51"/>
    </location>
</feature>
<evidence type="ECO:0000256" key="4">
    <source>
        <dbReference type="ARBA" id="ARBA00022475"/>
    </source>
</evidence>
<evidence type="ECO:0000256" key="5">
    <source>
        <dbReference type="ARBA" id="ARBA00022692"/>
    </source>
</evidence>
<dbReference type="SUPFAM" id="SSF161098">
    <property type="entry name" value="MetI-like"/>
    <property type="match status" value="1"/>
</dbReference>
<dbReference type="EMBL" id="JACOPP010000010">
    <property type="protein sequence ID" value="MBC5733848.1"/>
    <property type="molecule type" value="Genomic_DNA"/>
</dbReference>
<proteinExistence type="inferred from homology"/>
<comment type="subcellular location">
    <subcellularLocation>
        <location evidence="1 9">Cell membrane</location>
        <topology evidence="1 9">Multi-pass membrane protein</topology>
    </subcellularLocation>
</comment>
<comment type="similarity">
    <text evidence="2">Belongs to the binding-protein-dependent transport system permease family. HisMQ subfamily.</text>
</comment>
<dbReference type="GO" id="GO:0006865">
    <property type="term" value="P:amino acid transport"/>
    <property type="evidence" value="ECO:0007669"/>
    <property type="project" value="UniProtKB-KW"/>
</dbReference>
<dbReference type="GO" id="GO:0043190">
    <property type="term" value="C:ATP-binding cassette (ABC) transporter complex"/>
    <property type="evidence" value="ECO:0007669"/>
    <property type="project" value="InterPro"/>
</dbReference>
<dbReference type="PROSITE" id="PS50928">
    <property type="entry name" value="ABC_TM1"/>
    <property type="match status" value="1"/>
</dbReference>
<evidence type="ECO:0000256" key="2">
    <source>
        <dbReference type="ARBA" id="ARBA00010072"/>
    </source>
</evidence>
<evidence type="ECO:0000256" key="7">
    <source>
        <dbReference type="ARBA" id="ARBA00022989"/>
    </source>
</evidence>
<reference evidence="11" key="1">
    <citation type="submission" date="2020-08" db="EMBL/GenBank/DDBJ databases">
        <title>Genome public.</title>
        <authorList>
            <person name="Liu C."/>
            <person name="Sun Q."/>
        </authorList>
    </citation>
    <scope>NUCLEOTIDE SEQUENCE</scope>
    <source>
        <strain evidence="11">NSJ-51</strain>
    </source>
</reference>
<keyword evidence="5 9" id="KW-0812">Transmembrane</keyword>
<dbReference type="Pfam" id="PF00528">
    <property type="entry name" value="BPD_transp_1"/>
    <property type="match status" value="1"/>
</dbReference>
<organism evidence="11 12">
    <name type="scientific">Lawsonibacter hominis</name>
    <dbReference type="NCBI Taxonomy" id="2763053"/>
    <lineage>
        <taxon>Bacteria</taxon>
        <taxon>Bacillati</taxon>
        <taxon>Bacillota</taxon>
        <taxon>Clostridia</taxon>
        <taxon>Eubacteriales</taxon>
        <taxon>Oscillospiraceae</taxon>
        <taxon>Lawsonibacter</taxon>
    </lineage>
</organism>
<keyword evidence="6" id="KW-0029">Amino-acid transport</keyword>
<keyword evidence="12" id="KW-1185">Reference proteome</keyword>
<evidence type="ECO:0000256" key="1">
    <source>
        <dbReference type="ARBA" id="ARBA00004651"/>
    </source>
</evidence>
<dbReference type="InterPro" id="IPR000515">
    <property type="entry name" value="MetI-like"/>
</dbReference>
<dbReference type="GO" id="GO:0022857">
    <property type="term" value="F:transmembrane transporter activity"/>
    <property type="evidence" value="ECO:0007669"/>
    <property type="project" value="InterPro"/>
</dbReference>
<dbReference type="PANTHER" id="PTHR30614:SF20">
    <property type="entry name" value="GLUTAMINE TRANSPORT SYSTEM PERMEASE PROTEIN GLNP"/>
    <property type="match status" value="1"/>
</dbReference>
<dbReference type="RefSeq" id="WP_186907736.1">
    <property type="nucleotide sequence ID" value="NZ_JACOPP010000010.1"/>
</dbReference>
<feature type="transmembrane region" description="Helical" evidence="9">
    <location>
        <begin position="72"/>
        <end position="95"/>
    </location>
</feature>
<dbReference type="InterPro" id="IPR043429">
    <property type="entry name" value="ArtM/GltK/GlnP/TcyL/YhdX-like"/>
</dbReference>
<dbReference type="CDD" id="cd06261">
    <property type="entry name" value="TM_PBP2"/>
    <property type="match status" value="1"/>
</dbReference>
<dbReference type="Gene3D" id="1.10.3720.10">
    <property type="entry name" value="MetI-like"/>
    <property type="match status" value="1"/>
</dbReference>
<dbReference type="NCBIfam" id="TIGR01726">
    <property type="entry name" value="HEQRo_perm_3TM"/>
    <property type="match status" value="1"/>
</dbReference>
<feature type="domain" description="ABC transmembrane type-1" evidence="10">
    <location>
        <begin position="26"/>
        <end position="227"/>
    </location>
</feature>
<protein>
    <submittedName>
        <fullName evidence="11">Amino acid ABC transporter permease</fullName>
    </submittedName>
</protein>
<accession>A0A8J6MF12</accession>
<dbReference type="InterPro" id="IPR010065">
    <property type="entry name" value="AA_ABC_transptr_permease_3TM"/>
</dbReference>
<comment type="caution">
    <text evidence="11">The sequence shown here is derived from an EMBL/GenBank/DDBJ whole genome shotgun (WGS) entry which is preliminary data.</text>
</comment>
<dbReference type="AlphaFoldDB" id="A0A8J6MF12"/>
<gene>
    <name evidence="11" type="ORF">H8S57_08910</name>
</gene>
<dbReference type="InterPro" id="IPR035906">
    <property type="entry name" value="MetI-like_sf"/>
</dbReference>
<evidence type="ECO:0000256" key="6">
    <source>
        <dbReference type="ARBA" id="ARBA00022970"/>
    </source>
</evidence>
<evidence type="ECO:0000259" key="10">
    <source>
        <dbReference type="PROSITE" id="PS50928"/>
    </source>
</evidence>
<keyword evidence="4" id="KW-1003">Cell membrane</keyword>
<keyword evidence="7 9" id="KW-1133">Transmembrane helix</keyword>
<keyword evidence="3 9" id="KW-0813">Transport</keyword>
<dbReference type="PANTHER" id="PTHR30614">
    <property type="entry name" value="MEMBRANE COMPONENT OF AMINO ACID ABC TRANSPORTER"/>
    <property type="match status" value="1"/>
</dbReference>
<name>A0A8J6MF12_9FIRM</name>
<sequence length="263" mass="28377">MDSILQFLSDCGTVLSRYGISFLRGAGLTVVLAVACTAIGCVIGFGVGLIRSIPTQPGQPPLQRGLLQMARAVLAVYVEFFRGTPLMLQAMFIFYGSAYAFHLHMDTFPAGIFILSINTGAYMAESVRGGIQAVDPGQMEGAKAIGMTHMQAMFHVILPQTLRNLVPQIGNHFIINLKDSSMLSVISVTELFFSFKSAAAAVYLYFPAAFLAMLLYLIMTLVSARLLRVWERSLSGAENYELTGDPFSLDAGGAGPNDKEATV</sequence>
<keyword evidence="8 9" id="KW-0472">Membrane</keyword>
<evidence type="ECO:0000313" key="12">
    <source>
        <dbReference type="Proteomes" id="UP000661435"/>
    </source>
</evidence>
<dbReference type="Proteomes" id="UP000661435">
    <property type="component" value="Unassembled WGS sequence"/>
</dbReference>
<feature type="transmembrane region" description="Helical" evidence="9">
    <location>
        <begin position="202"/>
        <end position="222"/>
    </location>
</feature>
<evidence type="ECO:0000256" key="8">
    <source>
        <dbReference type="ARBA" id="ARBA00023136"/>
    </source>
</evidence>
<evidence type="ECO:0000256" key="9">
    <source>
        <dbReference type="RuleBase" id="RU363032"/>
    </source>
</evidence>
<evidence type="ECO:0000256" key="3">
    <source>
        <dbReference type="ARBA" id="ARBA00022448"/>
    </source>
</evidence>